<feature type="domain" description="Tripartite ATP-independent periplasmic transporters DctQ component" evidence="10">
    <location>
        <begin position="61"/>
        <end position="186"/>
    </location>
</feature>
<comment type="similarity">
    <text evidence="8">Belongs to the TRAP transporter small permease family.</text>
</comment>
<comment type="subcellular location">
    <subcellularLocation>
        <location evidence="1">Cell inner membrane</location>
        <topology evidence="1">Multi-pass membrane protein</topology>
    </subcellularLocation>
</comment>
<keyword evidence="7 9" id="KW-0472">Membrane</keyword>
<evidence type="ECO:0000259" key="10">
    <source>
        <dbReference type="Pfam" id="PF04290"/>
    </source>
</evidence>
<feature type="transmembrane region" description="Helical" evidence="9">
    <location>
        <begin position="121"/>
        <end position="144"/>
    </location>
</feature>
<comment type="caution">
    <text evidence="11">The sequence shown here is derived from an EMBL/GenBank/DDBJ whole genome shotgun (WGS) entry which is preliminary data.</text>
</comment>
<dbReference type="InterPro" id="IPR007387">
    <property type="entry name" value="TRAP_DctQ"/>
</dbReference>
<reference evidence="11" key="1">
    <citation type="submission" date="2020-08" db="EMBL/GenBank/DDBJ databases">
        <title>Sequencing the genomes of 1000 actinobacteria strains.</title>
        <authorList>
            <person name="Klenk H.-P."/>
        </authorList>
    </citation>
    <scope>NUCLEOTIDE SEQUENCE</scope>
    <source>
        <strain evidence="11">DSM 10695</strain>
    </source>
</reference>
<evidence type="ECO:0000256" key="4">
    <source>
        <dbReference type="ARBA" id="ARBA00022519"/>
    </source>
</evidence>
<dbReference type="Proteomes" id="UP000617426">
    <property type="component" value="Unassembled WGS sequence"/>
</dbReference>
<keyword evidence="6 9" id="KW-1133">Transmembrane helix</keyword>
<dbReference type="PANTHER" id="PTHR35011:SF2">
    <property type="entry name" value="2,3-DIKETO-L-GULONATE TRAP TRANSPORTER SMALL PERMEASE PROTEIN YIAM"/>
    <property type="match status" value="1"/>
</dbReference>
<keyword evidence="5 9" id="KW-0812">Transmembrane</keyword>
<dbReference type="EMBL" id="JACHMK010000001">
    <property type="protein sequence ID" value="MBB6334634.1"/>
    <property type="molecule type" value="Genomic_DNA"/>
</dbReference>
<evidence type="ECO:0000313" key="11">
    <source>
        <dbReference type="EMBL" id="MBB6334634.1"/>
    </source>
</evidence>
<feature type="transmembrane region" description="Helical" evidence="9">
    <location>
        <begin position="90"/>
        <end position="114"/>
    </location>
</feature>
<dbReference type="AlphaFoldDB" id="A0A923E6W7"/>
<dbReference type="GO" id="GO:0015740">
    <property type="term" value="P:C4-dicarboxylate transport"/>
    <property type="evidence" value="ECO:0007669"/>
    <property type="project" value="TreeGrafter"/>
</dbReference>
<evidence type="ECO:0000256" key="6">
    <source>
        <dbReference type="ARBA" id="ARBA00022989"/>
    </source>
</evidence>
<evidence type="ECO:0000256" key="3">
    <source>
        <dbReference type="ARBA" id="ARBA00022475"/>
    </source>
</evidence>
<keyword evidence="3" id="KW-1003">Cell membrane</keyword>
<organism evidence="11 12">
    <name type="scientific">Schaalia hyovaginalis</name>
    <dbReference type="NCBI Taxonomy" id="29316"/>
    <lineage>
        <taxon>Bacteria</taxon>
        <taxon>Bacillati</taxon>
        <taxon>Actinomycetota</taxon>
        <taxon>Actinomycetes</taxon>
        <taxon>Actinomycetales</taxon>
        <taxon>Actinomycetaceae</taxon>
        <taxon>Schaalia</taxon>
    </lineage>
</organism>
<feature type="transmembrane region" description="Helical" evidence="9">
    <location>
        <begin position="164"/>
        <end position="187"/>
    </location>
</feature>
<dbReference type="InterPro" id="IPR055348">
    <property type="entry name" value="DctQ"/>
</dbReference>
<evidence type="ECO:0000256" key="1">
    <source>
        <dbReference type="ARBA" id="ARBA00004429"/>
    </source>
</evidence>
<evidence type="ECO:0000313" key="12">
    <source>
        <dbReference type="Proteomes" id="UP000617426"/>
    </source>
</evidence>
<evidence type="ECO:0000256" key="5">
    <source>
        <dbReference type="ARBA" id="ARBA00022692"/>
    </source>
</evidence>
<feature type="transmembrane region" description="Helical" evidence="9">
    <location>
        <begin position="52"/>
        <end position="75"/>
    </location>
</feature>
<evidence type="ECO:0000256" key="9">
    <source>
        <dbReference type="SAM" id="Phobius"/>
    </source>
</evidence>
<dbReference type="RefSeq" id="WP_184452517.1">
    <property type="nucleotide sequence ID" value="NZ_JACHMK010000001.1"/>
</dbReference>
<dbReference type="GeneID" id="85978921"/>
<protein>
    <submittedName>
        <fullName evidence="11">TRAP-type C4-dicarboxylate transport system permease small subunit</fullName>
    </submittedName>
</protein>
<evidence type="ECO:0000256" key="8">
    <source>
        <dbReference type="ARBA" id="ARBA00038436"/>
    </source>
</evidence>
<evidence type="ECO:0000256" key="2">
    <source>
        <dbReference type="ARBA" id="ARBA00022448"/>
    </source>
</evidence>
<sequence>MTKPPHAADGTTAVGTVITEDDIAALDTQSVLDEPLEATDPINQKFLRAASWAAGAITIIMLVLVTLSVVMRYVFNSSIDLAAEGPSYLLPWLICAGAIVAQAQMAHVGVNFFLEKLHGRAFEIASIAIWIFVAILMAYLTYLGAYMAGPMSAQITPIMGWPQIGSFAAFIVMTACLSIQAAVRAWFFYRKGAVRSIDIGSPVEAEDAVKEVHGV</sequence>
<dbReference type="GO" id="GO:0005886">
    <property type="term" value="C:plasma membrane"/>
    <property type="evidence" value="ECO:0007669"/>
    <property type="project" value="UniProtKB-SubCell"/>
</dbReference>
<dbReference type="GO" id="GO:0022857">
    <property type="term" value="F:transmembrane transporter activity"/>
    <property type="evidence" value="ECO:0007669"/>
    <property type="project" value="TreeGrafter"/>
</dbReference>
<evidence type="ECO:0000256" key="7">
    <source>
        <dbReference type="ARBA" id="ARBA00023136"/>
    </source>
</evidence>
<dbReference type="Pfam" id="PF04290">
    <property type="entry name" value="DctQ"/>
    <property type="match status" value="1"/>
</dbReference>
<dbReference type="PANTHER" id="PTHR35011">
    <property type="entry name" value="2,3-DIKETO-L-GULONATE TRAP TRANSPORTER SMALL PERMEASE PROTEIN YIAM"/>
    <property type="match status" value="1"/>
</dbReference>
<gene>
    <name evidence="11" type="ORF">HD592_001199</name>
</gene>
<keyword evidence="4" id="KW-0997">Cell inner membrane</keyword>
<keyword evidence="12" id="KW-1185">Reference proteome</keyword>
<accession>A0A923E6W7</accession>
<proteinExistence type="inferred from homology"/>
<keyword evidence="2" id="KW-0813">Transport</keyword>
<name>A0A923E6W7_9ACTO</name>